<dbReference type="GO" id="GO:0004177">
    <property type="term" value="F:aminopeptidase activity"/>
    <property type="evidence" value="ECO:0007669"/>
    <property type="project" value="UniProtKB-UniRule"/>
</dbReference>
<evidence type="ECO:0000256" key="6">
    <source>
        <dbReference type="PIRNR" id="PIRNR001123"/>
    </source>
</evidence>
<dbReference type="SUPFAM" id="SSF101821">
    <property type="entry name" value="Aminopeptidase/glucanase lid domain"/>
    <property type="match status" value="1"/>
</dbReference>
<keyword evidence="2" id="KW-0031">Aminopeptidase</keyword>
<evidence type="ECO:0000256" key="7">
    <source>
        <dbReference type="PIRSR" id="PIRSR001123-1"/>
    </source>
</evidence>
<dbReference type="AlphaFoldDB" id="A0A931G876"/>
<feature type="binding site" evidence="8">
    <location>
        <position position="244"/>
    </location>
    <ligand>
        <name>Zn(2+)</name>
        <dbReference type="ChEBI" id="CHEBI:29105"/>
        <label>1</label>
    </ligand>
</feature>
<dbReference type="CDD" id="cd05657">
    <property type="entry name" value="M42_glucanase_like"/>
    <property type="match status" value="1"/>
</dbReference>
<keyword evidence="3" id="KW-0645">Protease</keyword>
<feature type="binding site" evidence="8">
    <location>
        <position position="224"/>
    </location>
    <ligand>
        <name>Zn(2+)</name>
        <dbReference type="ChEBI" id="CHEBI:29105"/>
        <label>2</label>
    </ligand>
</feature>
<dbReference type="Proteomes" id="UP000706172">
    <property type="component" value="Unassembled WGS sequence"/>
</dbReference>
<dbReference type="PANTHER" id="PTHR32481">
    <property type="entry name" value="AMINOPEPTIDASE"/>
    <property type="match status" value="1"/>
</dbReference>
<feature type="binding site" evidence="8">
    <location>
        <position position="189"/>
    </location>
    <ligand>
        <name>Zn(2+)</name>
        <dbReference type="ChEBI" id="CHEBI:29105"/>
        <label>2</label>
    </ligand>
</feature>
<evidence type="ECO:0000256" key="4">
    <source>
        <dbReference type="ARBA" id="ARBA00022723"/>
    </source>
</evidence>
<dbReference type="InterPro" id="IPR051464">
    <property type="entry name" value="Peptidase_M42_aminopept"/>
</dbReference>
<feature type="active site" description="Proton acceptor" evidence="7">
    <location>
        <position position="223"/>
    </location>
</feature>
<comment type="similarity">
    <text evidence="1 6">Belongs to the peptidase M42 family.</text>
</comment>
<comment type="cofactor">
    <cofactor evidence="8">
        <name>a divalent metal cation</name>
        <dbReference type="ChEBI" id="CHEBI:60240"/>
    </cofactor>
    <text evidence="8">Binds 2 divalent metal cations per subunit.</text>
</comment>
<dbReference type="PANTHER" id="PTHR32481:SF7">
    <property type="entry name" value="AMINOPEPTIDASE YHFE-RELATED"/>
    <property type="match status" value="1"/>
</dbReference>
<dbReference type="Gene3D" id="2.40.30.40">
    <property type="entry name" value="Peptidase M42, domain 2"/>
    <property type="match status" value="1"/>
</dbReference>
<evidence type="ECO:0000256" key="8">
    <source>
        <dbReference type="PIRSR" id="PIRSR001123-2"/>
    </source>
</evidence>
<organism evidence="9 10">
    <name type="scientific">Desulfotignum balticum</name>
    <dbReference type="NCBI Taxonomy" id="115781"/>
    <lineage>
        <taxon>Bacteria</taxon>
        <taxon>Pseudomonadati</taxon>
        <taxon>Thermodesulfobacteriota</taxon>
        <taxon>Desulfobacteria</taxon>
        <taxon>Desulfobacterales</taxon>
        <taxon>Desulfobacteraceae</taxon>
        <taxon>Desulfotignum</taxon>
    </lineage>
</organism>
<comment type="caution">
    <text evidence="9">The sequence shown here is derived from an EMBL/GenBank/DDBJ whole genome shotgun (WGS) entry which is preliminary data.</text>
</comment>
<gene>
    <name evidence="9" type="ORF">H0S81_03620</name>
</gene>
<keyword evidence="5" id="KW-0378">Hydrolase</keyword>
<proteinExistence type="inferred from homology"/>
<dbReference type="SUPFAM" id="SSF53187">
    <property type="entry name" value="Zn-dependent exopeptidases"/>
    <property type="match status" value="1"/>
</dbReference>
<protein>
    <submittedName>
        <fullName evidence="9">Osmoprotectant NAGGN system M42 family peptidase</fullName>
    </submittedName>
</protein>
<keyword evidence="4 8" id="KW-0479">Metal-binding</keyword>
<feature type="binding site" evidence="8">
    <location>
        <position position="72"/>
    </location>
    <ligand>
        <name>Zn(2+)</name>
        <dbReference type="ChEBI" id="CHEBI:29105"/>
        <label>1</label>
    </ligand>
</feature>
<sequence length="377" mass="41437">MSCVRIDESYLIHQLKELLSIPSPSGYSDQVVHYVGSQLEALGIEFEVTRRGSIRATLPGKQNTLDRAVTVHLDTLGAMVRRLKDNGKLAVTPIGSWSSRFAEGGRVTIFTQSGPRRGTVLPLKASGHAWGDAVDALPVSWDHVELRVDEICRNQEDLTANGFDVGDTIAFDALPEITENGFINARHLDDKAGAAIVLSAAKALGESDMALPVDCHLIFTIFEEIGFGASADVYADVSEMVVVDLAPVAPDQNASEYAVTIAMKDQTGPFDYHLSQKLVTLCRDCDIDFQKDVFRYYRSDAASAIEAGHDVRTALVGFGVDASHGYERTHLSSLTATARLMVEYIRSDPTFKQDPKRWASLKEFPHQPDREIIRIKT</sequence>
<reference evidence="9" key="1">
    <citation type="submission" date="2020-07" db="EMBL/GenBank/DDBJ databases">
        <title>Severe corrosion of carbon steel in oil field produced water can be linked to methanogenic archaea containing a special type of NiFe hydrogenase.</title>
        <authorList>
            <person name="Lahme S."/>
            <person name="Mand J."/>
            <person name="Longwell J."/>
            <person name="Smith R."/>
            <person name="Enning D."/>
        </authorList>
    </citation>
    <scope>NUCLEOTIDE SEQUENCE</scope>
    <source>
        <strain evidence="9">MIC098Bin6</strain>
    </source>
</reference>
<evidence type="ECO:0000256" key="2">
    <source>
        <dbReference type="ARBA" id="ARBA00022438"/>
    </source>
</evidence>
<evidence type="ECO:0000313" key="9">
    <source>
        <dbReference type="EMBL" id="MBG0778995.1"/>
    </source>
</evidence>
<feature type="binding site" evidence="8">
    <location>
        <position position="324"/>
    </location>
    <ligand>
        <name>Zn(2+)</name>
        <dbReference type="ChEBI" id="CHEBI:29105"/>
        <label>2</label>
    </ligand>
</feature>
<dbReference type="PIRSF" id="PIRSF001123">
    <property type="entry name" value="PepA_GA"/>
    <property type="match status" value="1"/>
</dbReference>
<feature type="binding site" evidence="8">
    <location>
        <position position="189"/>
    </location>
    <ligand>
        <name>Zn(2+)</name>
        <dbReference type="ChEBI" id="CHEBI:29105"/>
        <label>1</label>
    </ligand>
</feature>
<dbReference type="InterPro" id="IPR017537">
    <property type="entry name" value="Peptidase_M42_hydrolase"/>
</dbReference>
<dbReference type="NCBIfam" id="TIGR03106">
    <property type="entry name" value="trio_M42_hydro"/>
    <property type="match status" value="1"/>
</dbReference>
<dbReference type="GO" id="GO:0046872">
    <property type="term" value="F:metal ion binding"/>
    <property type="evidence" value="ECO:0007669"/>
    <property type="project" value="UniProtKB-UniRule"/>
</dbReference>
<dbReference type="InterPro" id="IPR008007">
    <property type="entry name" value="Peptidase_M42"/>
</dbReference>
<dbReference type="GO" id="GO:0006508">
    <property type="term" value="P:proteolysis"/>
    <property type="evidence" value="ECO:0007669"/>
    <property type="project" value="UniProtKB-KW"/>
</dbReference>
<evidence type="ECO:0000313" key="10">
    <source>
        <dbReference type="Proteomes" id="UP000706172"/>
    </source>
</evidence>
<dbReference type="EMBL" id="JACCQK010000170">
    <property type="protein sequence ID" value="MBG0778995.1"/>
    <property type="molecule type" value="Genomic_DNA"/>
</dbReference>
<dbReference type="InterPro" id="IPR023367">
    <property type="entry name" value="Peptidase_M42_dom2"/>
</dbReference>
<evidence type="ECO:0000256" key="5">
    <source>
        <dbReference type="ARBA" id="ARBA00022801"/>
    </source>
</evidence>
<evidence type="ECO:0000256" key="1">
    <source>
        <dbReference type="ARBA" id="ARBA00006272"/>
    </source>
</evidence>
<accession>A0A931G876</accession>
<evidence type="ECO:0000256" key="3">
    <source>
        <dbReference type="ARBA" id="ARBA00022670"/>
    </source>
</evidence>
<dbReference type="Pfam" id="PF05343">
    <property type="entry name" value="Peptidase_M42"/>
    <property type="match status" value="1"/>
</dbReference>
<dbReference type="Gene3D" id="3.40.630.10">
    <property type="entry name" value="Zn peptidases"/>
    <property type="match status" value="1"/>
</dbReference>
<name>A0A931G876_9BACT</name>